<gene>
    <name evidence="2" type="ORF">ECRASSUSDP1_LOCUS11113</name>
</gene>
<reference evidence="2" key="1">
    <citation type="submission" date="2023-07" db="EMBL/GenBank/DDBJ databases">
        <authorList>
            <consortium name="AG Swart"/>
            <person name="Singh M."/>
            <person name="Singh A."/>
            <person name="Seah K."/>
            <person name="Emmerich C."/>
        </authorList>
    </citation>
    <scope>NUCLEOTIDE SEQUENCE</scope>
    <source>
        <strain evidence="2">DP1</strain>
    </source>
</reference>
<comment type="caution">
    <text evidence="2">The sequence shown here is derived from an EMBL/GenBank/DDBJ whole genome shotgun (WGS) entry which is preliminary data.</text>
</comment>
<evidence type="ECO:0000313" key="3">
    <source>
        <dbReference type="Proteomes" id="UP001295684"/>
    </source>
</evidence>
<dbReference type="Proteomes" id="UP001295684">
    <property type="component" value="Unassembled WGS sequence"/>
</dbReference>
<dbReference type="AlphaFoldDB" id="A0AAD1URM0"/>
<proteinExistence type="predicted"/>
<accession>A0AAD1URM0</accession>
<evidence type="ECO:0000256" key="1">
    <source>
        <dbReference type="SAM" id="MobiDB-lite"/>
    </source>
</evidence>
<sequence>MLQSSLTFHGEHEAWKQRVNKEVGNSQKFQNVTEMALGASESNGFTNATGASMAIQPYFKSNLNRNYLKQGNFYMLDSTYLVASNPNSMRDQGPCRNSEYYFRPSTSDGRGDGFSSSGFATFSYQNPQNSRKQFVKTKGNKKVQNIIDHKNKGVYSYGGKTRIGARFHHKNANHALVDYEPTFSKTANRWTKSVDSSKQPITKELHHRVNDYQKNISQSIFSPGMTLENKARKVASAKKNTRRIGGQRRSIHVPNDMKAYNPQRENAFQLAKAGTPKKSIHSKSTRSYKSAHSLSRKLDKERRIRQKMEREAKEIKDTLSSFYKKR</sequence>
<name>A0AAD1URM0_EUPCR</name>
<dbReference type="EMBL" id="CAMPGE010010966">
    <property type="protein sequence ID" value="CAI2369810.1"/>
    <property type="molecule type" value="Genomic_DNA"/>
</dbReference>
<feature type="compositionally biased region" description="Basic and acidic residues" evidence="1">
    <location>
        <begin position="296"/>
        <end position="310"/>
    </location>
</feature>
<protein>
    <submittedName>
        <fullName evidence="2">Uncharacterized protein</fullName>
    </submittedName>
</protein>
<organism evidence="2 3">
    <name type="scientific">Euplotes crassus</name>
    <dbReference type="NCBI Taxonomy" id="5936"/>
    <lineage>
        <taxon>Eukaryota</taxon>
        <taxon>Sar</taxon>
        <taxon>Alveolata</taxon>
        <taxon>Ciliophora</taxon>
        <taxon>Intramacronucleata</taxon>
        <taxon>Spirotrichea</taxon>
        <taxon>Hypotrichia</taxon>
        <taxon>Euplotida</taxon>
        <taxon>Euplotidae</taxon>
        <taxon>Moneuplotes</taxon>
    </lineage>
</organism>
<feature type="region of interest" description="Disordered" evidence="1">
    <location>
        <begin position="271"/>
        <end position="310"/>
    </location>
</feature>
<keyword evidence="3" id="KW-1185">Reference proteome</keyword>
<evidence type="ECO:0000313" key="2">
    <source>
        <dbReference type="EMBL" id="CAI2369810.1"/>
    </source>
</evidence>